<evidence type="ECO:0000313" key="2">
    <source>
        <dbReference type="EMBL" id="CAK9314629.1"/>
    </source>
</evidence>
<accession>A0ABP0Y2I9</accession>
<evidence type="ECO:0000256" key="1">
    <source>
        <dbReference type="SAM" id="SignalP"/>
    </source>
</evidence>
<organism evidence="2 3">
    <name type="scientific">Citrullus colocynthis</name>
    <name type="common">colocynth</name>
    <dbReference type="NCBI Taxonomy" id="252529"/>
    <lineage>
        <taxon>Eukaryota</taxon>
        <taxon>Viridiplantae</taxon>
        <taxon>Streptophyta</taxon>
        <taxon>Embryophyta</taxon>
        <taxon>Tracheophyta</taxon>
        <taxon>Spermatophyta</taxon>
        <taxon>Magnoliopsida</taxon>
        <taxon>eudicotyledons</taxon>
        <taxon>Gunneridae</taxon>
        <taxon>Pentapetalae</taxon>
        <taxon>rosids</taxon>
        <taxon>fabids</taxon>
        <taxon>Cucurbitales</taxon>
        <taxon>Cucurbitaceae</taxon>
        <taxon>Benincaseae</taxon>
        <taxon>Citrullus</taxon>
    </lineage>
</organism>
<keyword evidence="1" id="KW-0732">Signal</keyword>
<reference evidence="2 3" key="1">
    <citation type="submission" date="2024-03" db="EMBL/GenBank/DDBJ databases">
        <authorList>
            <person name="Gkanogiannis A."/>
            <person name="Becerra Lopez-Lavalle L."/>
        </authorList>
    </citation>
    <scope>NUCLEOTIDE SEQUENCE [LARGE SCALE GENOMIC DNA]</scope>
</reference>
<sequence>MNATSLCLHACLAIMLGSSQPTVLRVPWCCPFARLCAYVGRTGLWCRQCAFTAHGVFGVCPHLSGYSPCLRCWPPDSLPGAISLPLVTPLVTLEPSRVFTSRHKGSVGFGRLANGFPSAFHSDLGHVSSSGDHG</sequence>
<keyword evidence="3" id="KW-1185">Reference proteome</keyword>
<gene>
    <name evidence="2" type="ORF">CITCOLO1_LOCUS6393</name>
</gene>
<proteinExistence type="predicted"/>
<feature type="chain" id="PRO_5045159980" description="Secreted protein" evidence="1">
    <location>
        <begin position="20"/>
        <end position="134"/>
    </location>
</feature>
<dbReference type="Proteomes" id="UP001642487">
    <property type="component" value="Chromosome 2"/>
</dbReference>
<protein>
    <recommendedName>
        <fullName evidence="4">Secreted protein</fullName>
    </recommendedName>
</protein>
<evidence type="ECO:0000313" key="3">
    <source>
        <dbReference type="Proteomes" id="UP001642487"/>
    </source>
</evidence>
<dbReference type="EMBL" id="OZ021736">
    <property type="protein sequence ID" value="CAK9314629.1"/>
    <property type="molecule type" value="Genomic_DNA"/>
</dbReference>
<name>A0ABP0Y2I9_9ROSI</name>
<evidence type="ECO:0008006" key="4">
    <source>
        <dbReference type="Google" id="ProtNLM"/>
    </source>
</evidence>
<feature type="signal peptide" evidence="1">
    <location>
        <begin position="1"/>
        <end position="19"/>
    </location>
</feature>